<accession>A0AAE1BTD0</accession>
<dbReference type="Proteomes" id="UP001286313">
    <property type="component" value="Unassembled WGS sequence"/>
</dbReference>
<gene>
    <name evidence="1" type="ORF">Pcinc_036971</name>
</gene>
<proteinExistence type="predicted"/>
<dbReference type="EMBL" id="JAWQEG010005808">
    <property type="protein sequence ID" value="KAK3856717.1"/>
    <property type="molecule type" value="Genomic_DNA"/>
</dbReference>
<keyword evidence="2" id="KW-1185">Reference proteome</keyword>
<comment type="caution">
    <text evidence="1">The sequence shown here is derived from an EMBL/GenBank/DDBJ whole genome shotgun (WGS) entry which is preliminary data.</text>
</comment>
<protein>
    <submittedName>
        <fullName evidence="1">Uncharacterized protein</fullName>
    </submittedName>
</protein>
<dbReference type="AlphaFoldDB" id="A0AAE1BTD0"/>
<sequence length="128" mass="14743">MDGWMEWCVRRVGVAGWMDGWMEWCVRRVGVDGWMEWCVRRVGVAGWIWMEWCVRRVGVAGWHEISVDLPFHPLSPSLSHRLSFSSPFLPASPTGSPFHPLSLSSLTGFHHVCHSPYDEYTEHAAELF</sequence>
<reference evidence="1" key="1">
    <citation type="submission" date="2023-10" db="EMBL/GenBank/DDBJ databases">
        <title>Genome assemblies of two species of porcelain crab, Petrolisthes cinctipes and Petrolisthes manimaculis (Anomura: Porcellanidae).</title>
        <authorList>
            <person name="Angst P."/>
        </authorList>
    </citation>
    <scope>NUCLEOTIDE SEQUENCE</scope>
    <source>
        <strain evidence="1">PB745_01</strain>
        <tissue evidence="1">Gill</tissue>
    </source>
</reference>
<name>A0AAE1BTD0_PETCI</name>
<evidence type="ECO:0000313" key="2">
    <source>
        <dbReference type="Proteomes" id="UP001286313"/>
    </source>
</evidence>
<organism evidence="1 2">
    <name type="scientific">Petrolisthes cinctipes</name>
    <name type="common">Flat porcelain crab</name>
    <dbReference type="NCBI Taxonomy" id="88211"/>
    <lineage>
        <taxon>Eukaryota</taxon>
        <taxon>Metazoa</taxon>
        <taxon>Ecdysozoa</taxon>
        <taxon>Arthropoda</taxon>
        <taxon>Crustacea</taxon>
        <taxon>Multicrustacea</taxon>
        <taxon>Malacostraca</taxon>
        <taxon>Eumalacostraca</taxon>
        <taxon>Eucarida</taxon>
        <taxon>Decapoda</taxon>
        <taxon>Pleocyemata</taxon>
        <taxon>Anomura</taxon>
        <taxon>Galatheoidea</taxon>
        <taxon>Porcellanidae</taxon>
        <taxon>Petrolisthes</taxon>
    </lineage>
</organism>
<evidence type="ECO:0000313" key="1">
    <source>
        <dbReference type="EMBL" id="KAK3856717.1"/>
    </source>
</evidence>